<feature type="region of interest" description="Disordered" evidence="1">
    <location>
        <begin position="393"/>
        <end position="424"/>
    </location>
</feature>
<keyword evidence="2" id="KW-0732">Signal</keyword>
<evidence type="ECO:0000313" key="4">
    <source>
        <dbReference type="Proteomes" id="UP001307849"/>
    </source>
</evidence>
<name>A0AAN8NNQ1_9PEZI</name>
<reference evidence="3 4" key="1">
    <citation type="submission" date="2019-10" db="EMBL/GenBank/DDBJ databases">
        <authorList>
            <person name="Palmer J.M."/>
        </authorList>
    </citation>
    <scope>NUCLEOTIDE SEQUENCE [LARGE SCALE GENOMIC DNA]</scope>
    <source>
        <strain evidence="3 4">TWF506</strain>
    </source>
</reference>
<comment type="caution">
    <text evidence="3">The sequence shown here is derived from an EMBL/GenBank/DDBJ whole genome shotgun (WGS) entry which is preliminary data.</text>
</comment>
<feature type="signal peptide" evidence="2">
    <location>
        <begin position="1"/>
        <end position="19"/>
    </location>
</feature>
<evidence type="ECO:0000313" key="3">
    <source>
        <dbReference type="EMBL" id="KAK6521743.1"/>
    </source>
</evidence>
<dbReference type="EMBL" id="JAVHJM010000001">
    <property type="protein sequence ID" value="KAK6521743.1"/>
    <property type="molecule type" value="Genomic_DNA"/>
</dbReference>
<keyword evidence="4" id="KW-1185">Reference proteome</keyword>
<protein>
    <submittedName>
        <fullName evidence="3">Uncharacterized protein</fullName>
    </submittedName>
</protein>
<gene>
    <name evidence="3" type="ORF">TWF506_001946</name>
</gene>
<sequence length="434" mass="47200">MRSKLIPLFLVPCVAFVTAQNTITGEAGHGAKLEARYTIALGASWDDSPNKPTGLLTDPNAYATKPTPTMPTPTTLQTVTRLAQVADAHTGNIPPKDSLGTSAPGYEEPMEPGLDYATMGQHVLLYGSHTEEDIRGLGPVIAQAKTLYSDQGLRCYAKYRTSKYLPGSDVTGHLESRILACDNGYSLRLGTHNMGTAKSEMCDYVGIVFAEGLRKGIVETKDAKQITPHNVEDDTYRLIASSYLRRSVWDLRFGFEKKGCPPKDGTEEDKAEYVQVFNLEEWRKYADENTGVFKFDWGDLLGIPKLTTLPHVPTLGELPPPPPTMAPAPEITISNPITPIVQRAKETPAVTRRDEPAPEIEESDITASPMEPEVKKSIMDLFIEALGAAVKAGAPDPTPKAMEMPTNTGPPPFDPADPTFSDPPVHTLAYIQPA</sequence>
<proteinExistence type="predicted"/>
<dbReference type="Proteomes" id="UP001307849">
    <property type="component" value="Unassembled WGS sequence"/>
</dbReference>
<accession>A0AAN8NNQ1</accession>
<feature type="region of interest" description="Disordered" evidence="1">
    <location>
        <begin position="346"/>
        <end position="365"/>
    </location>
</feature>
<dbReference type="AlphaFoldDB" id="A0AAN8NNQ1"/>
<feature type="compositionally biased region" description="Basic and acidic residues" evidence="1">
    <location>
        <begin position="346"/>
        <end position="356"/>
    </location>
</feature>
<evidence type="ECO:0000256" key="2">
    <source>
        <dbReference type="SAM" id="SignalP"/>
    </source>
</evidence>
<evidence type="ECO:0000256" key="1">
    <source>
        <dbReference type="SAM" id="MobiDB-lite"/>
    </source>
</evidence>
<organism evidence="3 4">
    <name type="scientific">Arthrobotrys conoides</name>
    <dbReference type="NCBI Taxonomy" id="74498"/>
    <lineage>
        <taxon>Eukaryota</taxon>
        <taxon>Fungi</taxon>
        <taxon>Dikarya</taxon>
        <taxon>Ascomycota</taxon>
        <taxon>Pezizomycotina</taxon>
        <taxon>Orbiliomycetes</taxon>
        <taxon>Orbiliales</taxon>
        <taxon>Orbiliaceae</taxon>
        <taxon>Arthrobotrys</taxon>
    </lineage>
</organism>
<feature type="chain" id="PRO_5042847573" evidence="2">
    <location>
        <begin position="20"/>
        <end position="434"/>
    </location>
</feature>